<proteinExistence type="predicted"/>
<dbReference type="Proteomes" id="UP001148932">
    <property type="component" value="Unassembled WGS sequence"/>
</dbReference>
<gene>
    <name evidence="1" type="ORF">OIN59_00710</name>
</gene>
<accession>A0ABT5RQG8</accession>
<keyword evidence="2" id="KW-1185">Reference proteome</keyword>
<evidence type="ECO:0000313" key="2">
    <source>
        <dbReference type="Proteomes" id="UP001148932"/>
    </source>
</evidence>
<organism evidence="1 2">
    <name type="scientific">Acidovorax benzenivorans</name>
    <dbReference type="NCBI Taxonomy" id="2987520"/>
    <lineage>
        <taxon>Bacteria</taxon>
        <taxon>Pseudomonadati</taxon>
        <taxon>Pseudomonadota</taxon>
        <taxon>Betaproteobacteria</taxon>
        <taxon>Burkholderiales</taxon>
        <taxon>Comamonadaceae</taxon>
        <taxon>Acidovorax</taxon>
    </lineage>
</organism>
<reference evidence="1" key="1">
    <citation type="submission" date="2022-10" db="EMBL/GenBank/DDBJ databases">
        <title>Description of microaerobic benzene degrading bacteria.</title>
        <authorList>
            <person name="Bedics A."/>
            <person name="Tancsics A."/>
            <person name="Banerjee S."/>
        </authorList>
    </citation>
    <scope>NUCLEOTIDE SEQUENCE</scope>
    <source>
        <strain evidence="1">D2M1</strain>
    </source>
</reference>
<sequence>MKEMIGLMSNTKWKKLLSHLAQADVASHCIWKLLEWENSREGFLPALDCLTELGVGDCGAVTGGPFQYSEIEWLLIPDKATRWPHAQPQHRYERQDIGRVQAEIDSLGQYPYRITSAGLVVSGYAP</sequence>
<dbReference type="EMBL" id="JAPCKI010000001">
    <property type="protein sequence ID" value="MDD2175929.1"/>
    <property type="molecule type" value="Genomic_DNA"/>
</dbReference>
<evidence type="ECO:0000313" key="1">
    <source>
        <dbReference type="EMBL" id="MDD2175929.1"/>
    </source>
</evidence>
<protein>
    <submittedName>
        <fullName evidence="1">Uncharacterized protein</fullName>
    </submittedName>
</protein>
<comment type="caution">
    <text evidence="1">The sequence shown here is derived from an EMBL/GenBank/DDBJ whole genome shotgun (WGS) entry which is preliminary data.</text>
</comment>
<dbReference type="RefSeq" id="WP_274106126.1">
    <property type="nucleotide sequence ID" value="NZ_JAPCKI010000001.1"/>
</dbReference>
<name>A0ABT5RQG8_9BURK</name>